<feature type="compositionally biased region" description="Acidic residues" evidence="1">
    <location>
        <begin position="288"/>
        <end position="298"/>
    </location>
</feature>
<feature type="compositionally biased region" description="Acidic residues" evidence="1">
    <location>
        <begin position="386"/>
        <end position="404"/>
    </location>
</feature>
<dbReference type="STRING" id="914237.A0A1E1JV59"/>
<feature type="compositionally biased region" description="Basic and acidic residues" evidence="1">
    <location>
        <begin position="241"/>
        <end position="255"/>
    </location>
</feature>
<feature type="compositionally biased region" description="Basic and acidic residues" evidence="1">
    <location>
        <begin position="164"/>
        <end position="174"/>
    </location>
</feature>
<gene>
    <name evidence="2" type="ORF">RCO7_02456</name>
</gene>
<reference evidence="3" key="1">
    <citation type="submission" date="2016-03" db="EMBL/GenBank/DDBJ databases">
        <authorList>
            <person name="Ploux O."/>
        </authorList>
    </citation>
    <scope>NUCLEOTIDE SEQUENCE [LARGE SCALE GENOMIC DNA]</scope>
    <source>
        <strain evidence="3">UK7</strain>
    </source>
</reference>
<feature type="region of interest" description="Disordered" evidence="1">
    <location>
        <begin position="163"/>
        <end position="184"/>
    </location>
</feature>
<feature type="region of interest" description="Disordered" evidence="1">
    <location>
        <begin position="447"/>
        <end position="593"/>
    </location>
</feature>
<feature type="compositionally biased region" description="Acidic residues" evidence="1">
    <location>
        <begin position="319"/>
        <end position="336"/>
    </location>
</feature>
<dbReference type="InParanoid" id="A0A1E1JV59"/>
<feature type="compositionally biased region" description="Basic residues" evidence="1">
    <location>
        <begin position="583"/>
        <end position="593"/>
    </location>
</feature>
<feature type="region of interest" description="Disordered" evidence="1">
    <location>
        <begin position="227"/>
        <end position="433"/>
    </location>
</feature>
<name>A0A1E1JV59_9HELO</name>
<dbReference type="GO" id="GO:0003676">
    <property type="term" value="F:nucleic acid binding"/>
    <property type="evidence" value="ECO:0007669"/>
    <property type="project" value="InterPro"/>
</dbReference>
<feature type="compositionally biased region" description="Basic and acidic residues" evidence="1">
    <location>
        <begin position="85"/>
        <end position="98"/>
    </location>
</feature>
<evidence type="ECO:0000256" key="1">
    <source>
        <dbReference type="SAM" id="MobiDB-lite"/>
    </source>
</evidence>
<feature type="compositionally biased region" description="Acidic residues" evidence="1">
    <location>
        <begin position="520"/>
        <end position="530"/>
    </location>
</feature>
<proteinExistence type="predicted"/>
<feature type="region of interest" description="Disordered" evidence="1">
    <location>
        <begin position="85"/>
        <end position="115"/>
    </location>
</feature>
<organism evidence="2 3">
    <name type="scientific">Rhynchosporium graminicola</name>
    <dbReference type="NCBI Taxonomy" id="2792576"/>
    <lineage>
        <taxon>Eukaryota</taxon>
        <taxon>Fungi</taxon>
        <taxon>Dikarya</taxon>
        <taxon>Ascomycota</taxon>
        <taxon>Pezizomycotina</taxon>
        <taxon>Leotiomycetes</taxon>
        <taxon>Helotiales</taxon>
        <taxon>Ploettnerulaceae</taxon>
        <taxon>Rhynchosporium</taxon>
    </lineage>
</organism>
<dbReference type="Proteomes" id="UP000178129">
    <property type="component" value="Unassembled WGS sequence"/>
</dbReference>
<feature type="compositionally biased region" description="Polar residues" evidence="1">
    <location>
        <begin position="405"/>
        <end position="420"/>
    </location>
</feature>
<comment type="caution">
    <text evidence="2">The sequence shown here is derived from an EMBL/GenBank/DDBJ whole genome shotgun (WGS) entry which is preliminary data.</text>
</comment>
<sequence>MEEPEYTRLHITPFTAGLLKTILPPSILPNARNISYHSILTFPERDYGYVELPSMDAEKIRKKLNGTTLKGTKVRVETARPLKEAVIEKSTDEEPERPKRVRKPKRKRDELPGVDIGERQVKRGWTTPAKDAKQDQPVIKSKYTTGPECLFKTNLPPNVASKGKIAEKLAEPKPEKKKRKPGKEAVVHEFAKTTKYATFLRGSGVSNNTRIVVEFVEGKGWVDEEGNVMEEARKSPQIIKARTEESSETEKHDTADPMEVDVVHPASEKEGDSSLSNLSREYSKSDSDSDLDVAEETEQQPRAEQDAQCSSSESSSSSDSEEDRLEETTSSEDNSELDSLLNVQSSPSPFAIQEYAAQDSSSSDDSSDESIVQAQAPNESSSSSESSDESDSSDDSDADSEVEEPQSSVTIKSQGSSGPSLSIKIPGSVTSTPITSLVHPLEALYKRPKSGSLDPPKAVESSFSFFGADEDQEEFQEEDHHQVPLTPYTQKDFEYRGLRSAAPTPDTAHPNKRFLWPSEKDEEEDDEEEALSSPIRNGKKAEGTQKATEPETDFQKWFYENRGDVRRAWTGRKKAAAKEKRQRENRKRDHRAI</sequence>
<dbReference type="EMBL" id="FJUW01000003">
    <property type="protein sequence ID" value="CZS89728.1"/>
    <property type="molecule type" value="Genomic_DNA"/>
</dbReference>
<dbReference type="AlphaFoldDB" id="A0A1E1JV59"/>
<dbReference type="SUPFAM" id="SSF54928">
    <property type="entry name" value="RNA-binding domain, RBD"/>
    <property type="match status" value="1"/>
</dbReference>
<accession>A0A1E1JV59</accession>
<evidence type="ECO:0000313" key="2">
    <source>
        <dbReference type="EMBL" id="CZS89728.1"/>
    </source>
</evidence>
<dbReference type="InterPro" id="IPR035979">
    <property type="entry name" value="RBD_domain_sf"/>
</dbReference>
<protein>
    <submittedName>
        <fullName evidence="2">Related to SRP40 Suppressor of mutant AC40 of RNA polymerase I and III</fullName>
    </submittedName>
</protein>
<keyword evidence="3" id="KW-1185">Reference proteome</keyword>
<feature type="compositionally biased region" description="Acidic residues" evidence="1">
    <location>
        <begin position="468"/>
        <end position="477"/>
    </location>
</feature>
<evidence type="ECO:0000313" key="3">
    <source>
        <dbReference type="Proteomes" id="UP000178129"/>
    </source>
</evidence>